<dbReference type="InterPro" id="IPR010994">
    <property type="entry name" value="RuvA_2-like"/>
</dbReference>
<dbReference type="InterPro" id="IPR038072">
    <property type="entry name" value="GspK_central_sf"/>
</dbReference>
<evidence type="ECO:0000256" key="10">
    <source>
        <dbReference type="SAM" id="Phobius"/>
    </source>
</evidence>
<evidence type="ECO:0000256" key="5">
    <source>
        <dbReference type="ARBA" id="ARBA00022519"/>
    </source>
</evidence>
<name>A0ABR5SGR4_9BACT</name>
<dbReference type="PANTHER" id="PTHR38831">
    <property type="entry name" value="TYPE II SECRETION SYSTEM PROTEIN K"/>
    <property type="match status" value="1"/>
</dbReference>
<evidence type="ECO:0000256" key="3">
    <source>
        <dbReference type="ARBA" id="ARBA00022448"/>
    </source>
</evidence>
<dbReference type="SUPFAM" id="SSF158544">
    <property type="entry name" value="GspK insert domain-like"/>
    <property type="match status" value="1"/>
</dbReference>
<dbReference type="Gene3D" id="1.10.40.60">
    <property type="entry name" value="EpsJ-like"/>
    <property type="match status" value="1"/>
</dbReference>
<keyword evidence="7" id="KW-0653">Protein transport</keyword>
<keyword evidence="5" id="KW-0997">Cell inner membrane</keyword>
<keyword evidence="4" id="KW-1003">Cell membrane</keyword>
<comment type="similarity">
    <text evidence="2">Belongs to the GSP K family.</text>
</comment>
<evidence type="ECO:0000259" key="11">
    <source>
        <dbReference type="Pfam" id="PF21687"/>
    </source>
</evidence>
<evidence type="ECO:0000256" key="4">
    <source>
        <dbReference type="ARBA" id="ARBA00022475"/>
    </source>
</evidence>
<evidence type="ECO:0000313" key="13">
    <source>
        <dbReference type="Proteomes" id="UP000060487"/>
    </source>
</evidence>
<gene>
    <name evidence="12" type="ORF">ASN18_1646</name>
</gene>
<dbReference type="InterPro" id="IPR049031">
    <property type="entry name" value="T2SSK_SAM-like_1st"/>
</dbReference>
<comment type="caution">
    <text evidence="12">The sequence shown here is derived from an EMBL/GenBank/DDBJ whole genome shotgun (WGS) entry which is preliminary data.</text>
</comment>
<dbReference type="EMBL" id="LNQR01000058">
    <property type="protein sequence ID" value="KWT85935.1"/>
    <property type="molecule type" value="Genomic_DNA"/>
</dbReference>
<reference evidence="12 13" key="1">
    <citation type="submission" date="2015-11" db="EMBL/GenBank/DDBJ databases">
        <authorList>
            <person name="Lin W."/>
        </authorList>
    </citation>
    <scope>NUCLEOTIDE SEQUENCE [LARGE SCALE GENOMIC DNA]</scope>
    <source>
        <strain evidence="12 13">HCH-1</strain>
    </source>
</reference>
<feature type="transmembrane region" description="Helical" evidence="10">
    <location>
        <begin position="20"/>
        <end position="42"/>
    </location>
</feature>
<keyword evidence="9 10" id="KW-0472">Membrane</keyword>
<accession>A0ABR5SGR4</accession>
<evidence type="ECO:0000256" key="7">
    <source>
        <dbReference type="ARBA" id="ARBA00022927"/>
    </source>
</evidence>
<dbReference type="Pfam" id="PF21687">
    <property type="entry name" value="T2SSK_1st"/>
    <property type="match status" value="1"/>
</dbReference>
<dbReference type="SUPFAM" id="SSF47781">
    <property type="entry name" value="RuvA domain 2-like"/>
    <property type="match status" value="1"/>
</dbReference>
<dbReference type="PANTHER" id="PTHR38831:SF2">
    <property type="entry name" value="TYPE II SECRETION SYSTEM PROTEIN K"/>
    <property type="match status" value="1"/>
</dbReference>
<keyword evidence="13" id="KW-1185">Reference proteome</keyword>
<feature type="domain" description="T2SS protein K first SAM-like" evidence="11">
    <location>
        <begin position="117"/>
        <end position="196"/>
    </location>
</feature>
<dbReference type="Pfam" id="PF12836">
    <property type="entry name" value="HHH_3"/>
    <property type="match status" value="1"/>
</dbReference>
<evidence type="ECO:0000256" key="6">
    <source>
        <dbReference type="ARBA" id="ARBA00022692"/>
    </source>
</evidence>
<evidence type="ECO:0000256" key="8">
    <source>
        <dbReference type="ARBA" id="ARBA00022989"/>
    </source>
</evidence>
<dbReference type="Proteomes" id="UP000060487">
    <property type="component" value="Unassembled WGS sequence"/>
</dbReference>
<sequence length="340" mass="38528">MRQYSVNNLIYNLINDRRGFALMMVLWIMAILIALSLSFSYMAKIAFRGTQNARDFTKAAFLAEAGINRAVIELQYKKLKPDDVEAWQADGQFTATEFGDDSYIVRVAPETSKIDLNTADEKLLHGLLKALNIDQDTQDIIVDSILDWKDEDDLAHLHGAESDYYMSLEHPYKAKNGNFDSIEELLFVRGVTQEIYYGTESQKGIKEFITVFSKSAKINVNTAPKEVLMSMPGMGEEYARSIIEYRSQTEFKTNDEVKALIPGAYQTLMNYIDLNEGDIYTIESVGILNKSNAAAGIRAVAGVTSNDYKCYYYKTPETYDFDSVKKEGSKLKKEVIKKIR</sequence>
<evidence type="ECO:0000256" key="2">
    <source>
        <dbReference type="ARBA" id="ARBA00007246"/>
    </source>
</evidence>
<protein>
    <submittedName>
        <fullName evidence="12">General secretion pathway protein GspK</fullName>
    </submittedName>
</protein>
<evidence type="ECO:0000313" key="12">
    <source>
        <dbReference type="EMBL" id="KWT85935.1"/>
    </source>
</evidence>
<keyword evidence="8 10" id="KW-1133">Transmembrane helix</keyword>
<dbReference type="InterPro" id="IPR005628">
    <property type="entry name" value="GspK"/>
</dbReference>
<keyword evidence="3" id="KW-0813">Transport</keyword>
<comment type="subcellular location">
    <subcellularLocation>
        <location evidence="1">Cell inner membrane</location>
    </subcellularLocation>
</comment>
<proteinExistence type="inferred from homology"/>
<evidence type="ECO:0000256" key="1">
    <source>
        <dbReference type="ARBA" id="ARBA00004533"/>
    </source>
</evidence>
<organism evidence="12 13">
    <name type="scientific">Candidatus Magnetominusculus xianensis</name>
    <dbReference type="NCBI Taxonomy" id="1748249"/>
    <lineage>
        <taxon>Bacteria</taxon>
        <taxon>Pseudomonadati</taxon>
        <taxon>Nitrospirota</taxon>
        <taxon>Nitrospiria</taxon>
        <taxon>Nitrospirales</taxon>
        <taxon>Nitrospiraceae</taxon>
        <taxon>Candidatus Magnetominusculus</taxon>
    </lineage>
</organism>
<keyword evidence="6 10" id="KW-0812">Transmembrane</keyword>
<evidence type="ECO:0000256" key="9">
    <source>
        <dbReference type="ARBA" id="ARBA00023136"/>
    </source>
</evidence>